<sequence length="663" mass="70481">MDARNARHRDARGEPVAAGAAVVPGRDECLRRTRVGPGRLRRHPSGHRAERAGHPDRDRRRHRAVGRRRPCAGSPSPAQLTDDRHRGATPRAVACARTGPGAVRPGRCGGLGGGARRADQVPGRRHRCAHRSAQHGGGRPRSQRSGRGQRTAGIAYRAGSGPVVRSAVDHRRAPAVRRRESWRRARRGRCGRRRQHPGRCPHPAHRHRPRRRRQRRTGRRRGRGRAARPVGRCAAPCRPAAGSHPARRTAVSGRLRREPAQRCHHHRRCDTAAPRVVGAGAPGASGHRLAPDTAGHDSEPRRAALGGGITGTFVQVRADGGKLHLQKMADSTAFSYRTSPIMPIPEGLTSLYGDVVGRFVQDASIPADFTTTASLASAWWTEHGGAAPNAVISIDPIVLQSLLRVAGPVTLADGSELTADNLVQRLLVDPYMTMTSEQQSAFFAQATTAVFTRLFDHGLSPVQWAEALAQPIHDGRISVWSSDPTTQKAVEVGPVGGPLVRQKLAGAGTYAVYFNDNTGGKMAGYMQTSITTAQGICRSDGKHTVEVAVSLTSTAPKDAGSFPSSMTGGGIWGVATGDIGMNVSVAAPPGAFFEGVRIDGQLASSANVDAEGHPTSIAHVNPQPGETNVLAFRFVVDSGEAVHIVHTPMLSDPAIATGALSCD</sequence>
<dbReference type="OrthoDB" id="3203519at2"/>
<gene>
    <name evidence="2" type="ORF">ET475_15995</name>
</gene>
<dbReference type="AlphaFoldDB" id="A0A4P6ETF7"/>
<feature type="compositionally biased region" description="Basic and acidic residues" evidence="1">
    <location>
        <begin position="167"/>
        <end position="183"/>
    </location>
</feature>
<evidence type="ECO:0000313" key="3">
    <source>
        <dbReference type="Proteomes" id="UP000293995"/>
    </source>
</evidence>
<proteinExistence type="predicted"/>
<feature type="compositionally biased region" description="Basic residues" evidence="1">
    <location>
        <begin position="59"/>
        <end position="70"/>
    </location>
</feature>
<feature type="region of interest" description="Disordered" evidence="1">
    <location>
        <begin position="1"/>
        <end position="151"/>
    </location>
</feature>
<name>A0A4P6ETF7_9MICO</name>
<dbReference type="InterPro" id="IPR025101">
    <property type="entry name" value="DUF4012"/>
</dbReference>
<feature type="compositionally biased region" description="Basic and acidic residues" evidence="1">
    <location>
        <begin position="47"/>
        <end position="58"/>
    </location>
</feature>
<dbReference type="EMBL" id="CP035494">
    <property type="protein sequence ID" value="QAY61328.1"/>
    <property type="molecule type" value="Genomic_DNA"/>
</dbReference>
<keyword evidence="3" id="KW-1185">Reference proteome</keyword>
<feature type="compositionally biased region" description="Basic residues" evidence="1">
    <location>
        <begin position="123"/>
        <end position="133"/>
    </location>
</feature>
<protein>
    <submittedName>
        <fullName evidence="2">DUF4012 domain-containing protein</fullName>
    </submittedName>
</protein>
<feature type="compositionally biased region" description="Basic residues" evidence="1">
    <location>
        <begin position="1"/>
        <end position="10"/>
    </location>
</feature>
<evidence type="ECO:0000256" key="1">
    <source>
        <dbReference type="SAM" id="MobiDB-lite"/>
    </source>
</evidence>
<feature type="compositionally biased region" description="Basic residues" evidence="1">
    <location>
        <begin position="184"/>
        <end position="226"/>
    </location>
</feature>
<feature type="compositionally biased region" description="Low complexity" evidence="1">
    <location>
        <begin position="14"/>
        <end position="24"/>
    </location>
</feature>
<feature type="compositionally biased region" description="Low complexity" evidence="1">
    <location>
        <begin position="272"/>
        <end position="286"/>
    </location>
</feature>
<reference evidence="2 3" key="1">
    <citation type="submission" date="2019-01" db="EMBL/GenBank/DDBJ databases">
        <title>Genome sequencing of strain DFW100M-13.</title>
        <authorList>
            <person name="Heo J."/>
            <person name="Kim S.-J."/>
            <person name="Kim J.-S."/>
            <person name="Hong S.-B."/>
            <person name="Kwon S.-W."/>
        </authorList>
    </citation>
    <scope>NUCLEOTIDE SEQUENCE [LARGE SCALE GENOMIC DNA]</scope>
    <source>
        <strain evidence="2 3">DFW100M-13</strain>
    </source>
</reference>
<dbReference type="Pfam" id="PF13196">
    <property type="entry name" value="DUF4012"/>
    <property type="match status" value="1"/>
</dbReference>
<accession>A0A4P6ETF7</accession>
<organism evidence="2 3">
    <name type="scientific">Microbacterium protaetiae</name>
    <dbReference type="NCBI Taxonomy" id="2509458"/>
    <lineage>
        <taxon>Bacteria</taxon>
        <taxon>Bacillati</taxon>
        <taxon>Actinomycetota</taxon>
        <taxon>Actinomycetes</taxon>
        <taxon>Micrococcales</taxon>
        <taxon>Microbacteriaceae</taxon>
        <taxon>Microbacterium</taxon>
    </lineage>
</organism>
<feature type="region of interest" description="Disordered" evidence="1">
    <location>
        <begin position="164"/>
        <end position="298"/>
    </location>
</feature>
<dbReference type="Proteomes" id="UP000293995">
    <property type="component" value="Chromosome"/>
</dbReference>
<evidence type="ECO:0000313" key="2">
    <source>
        <dbReference type="EMBL" id="QAY61328.1"/>
    </source>
</evidence>
<dbReference type="KEGG" id="mprt:ET475_15995"/>
<feature type="compositionally biased region" description="Low complexity" evidence="1">
    <location>
        <begin position="227"/>
        <end position="242"/>
    </location>
</feature>